<dbReference type="EMBL" id="CP036339">
    <property type="protein sequence ID" value="QDT74823.1"/>
    <property type="molecule type" value="Genomic_DNA"/>
</dbReference>
<sequence>MQAISCSIVVLSGALMCSSATLAGFNPISFILGLGVLIIGLYAWALTCTRPNK</sequence>
<name>A0A517U2J1_9BACT</name>
<evidence type="ECO:0000313" key="2">
    <source>
        <dbReference type="EMBL" id="QDT74823.1"/>
    </source>
</evidence>
<proteinExistence type="predicted"/>
<dbReference type="Proteomes" id="UP000317909">
    <property type="component" value="Chromosome"/>
</dbReference>
<organism evidence="2 3">
    <name type="scientific">Lacipirellula limnantheis</name>
    <dbReference type="NCBI Taxonomy" id="2528024"/>
    <lineage>
        <taxon>Bacteria</taxon>
        <taxon>Pseudomonadati</taxon>
        <taxon>Planctomycetota</taxon>
        <taxon>Planctomycetia</taxon>
        <taxon>Pirellulales</taxon>
        <taxon>Lacipirellulaceae</taxon>
        <taxon>Lacipirellula</taxon>
    </lineage>
</organism>
<protein>
    <submittedName>
        <fullName evidence="2">Uncharacterized protein</fullName>
    </submittedName>
</protein>
<keyword evidence="1" id="KW-0472">Membrane</keyword>
<accession>A0A517U2J1</accession>
<dbReference type="KEGG" id="llh:I41_40260"/>
<evidence type="ECO:0000313" key="3">
    <source>
        <dbReference type="Proteomes" id="UP000317909"/>
    </source>
</evidence>
<keyword evidence="3" id="KW-1185">Reference proteome</keyword>
<gene>
    <name evidence="2" type="ORF">I41_40260</name>
</gene>
<dbReference type="AlphaFoldDB" id="A0A517U2J1"/>
<evidence type="ECO:0000256" key="1">
    <source>
        <dbReference type="SAM" id="Phobius"/>
    </source>
</evidence>
<keyword evidence="1" id="KW-0812">Transmembrane</keyword>
<keyword evidence="1" id="KW-1133">Transmembrane helix</keyword>
<reference evidence="2 3" key="1">
    <citation type="submission" date="2019-02" db="EMBL/GenBank/DDBJ databases">
        <title>Deep-cultivation of Planctomycetes and their phenomic and genomic characterization uncovers novel biology.</title>
        <authorList>
            <person name="Wiegand S."/>
            <person name="Jogler M."/>
            <person name="Boedeker C."/>
            <person name="Pinto D."/>
            <person name="Vollmers J."/>
            <person name="Rivas-Marin E."/>
            <person name="Kohn T."/>
            <person name="Peeters S.H."/>
            <person name="Heuer A."/>
            <person name="Rast P."/>
            <person name="Oberbeckmann S."/>
            <person name="Bunk B."/>
            <person name="Jeske O."/>
            <person name="Meyerdierks A."/>
            <person name="Storesund J.E."/>
            <person name="Kallscheuer N."/>
            <person name="Luecker S."/>
            <person name="Lage O.M."/>
            <person name="Pohl T."/>
            <person name="Merkel B.J."/>
            <person name="Hornburger P."/>
            <person name="Mueller R.-W."/>
            <person name="Bruemmer F."/>
            <person name="Labrenz M."/>
            <person name="Spormann A.M."/>
            <person name="Op den Camp H."/>
            <person name="Overmann J."/>
            <person name="Amann R."/>
            <person name="Jetten M.S.M."/>
            <person name="Mascher T."/>
            <person name="Medema M.H."/>
            <person name="Devos D.P."/>
            <person name="Kaster A.-K."/>
            <person name="Ovreas L."/>
            <person name="Rohde M."/>
            <person name="Galperin M.Y."/>
            <person name="Jogler C."/>
        </authorList>
    </citation>
    <scope>NUCLEOTIDE SEQUENCE [LARGE SCALE GENOMIC DNA]</scope>
    <source>
        <strain evidence="2 3">I41</strain>
    </source>
</reference>
<feature type="transmembrane region" description="Helical" evidence="1">
    <location>
        <begin position="29"/>
        <end position="47"/>
    </location>
</feature>